<organism evidence="1 2">
    <name type="scientific">Dendrobium catenatum</name>
    <dbReference type="NCBI Taxonomy" id="906689"/>
    <lineage>
        <taxon>Eukaryota</taxon>
        <taxon>Viridiplantae</taxon>
        <taxon>Streptophyta</taxon>
        <taxon>Embryophyta</taxon>
        <taxon>Tracheophyta</taxon>
        <taxon>Spermatophyta</taxon>
        <taxon>Magnoliopsida</taxon>
        <taxon>Liliopsida</taxon>
        <taxon>Asparagales</taxon>
        <taxon>Orchidaceae</taxon>
        <taxon>Epidendroideae</taxon>
        <taxon>Malaxideae</taxon>
        <taxon>Dendrobiinae</taxon>
        <taxon>Dendrobium</taxon>
    </lineage>
</organism>
<proteinExistence type="predicted"/>
<evidence type="ECO:0000313" key="2">
    <source>
        <dbReference type="Proteomes" id="UP000233837"/>
    </source>
</evidence>
<evidence type="ECO:0000313" key="1">
    <source>
        <dbReference type="EMBL" id="PKU60825.1"/>
    </source>
</evidence>
<gene>
    <name evidence="1" type="ORF">MA16_Dca028356</name>
</gene>
<reference evidence="1 2" key="2">
    <citation type="journal article" date="2017" name="Nature">
        <title>The Apostasia genome and the evolution of orchids.</title>
        <authorList>
            <person name="Zhang G.Q."/>
            <person name="Liu K.W."/>
            <person name="Li Z."/>
            <person name="Lohaus R."/>
            <person name="Hsiao Y.Y."/>
            <person name="Niu S.C."/>
            <person name="Wang J.Y."/>
            <person name="Lin Y.C."/>
            <person name="Xu Q."/>
            <person name="Chen L.J."/>
            <person name="Yoshida K."/>
            <person name="Fujiwara S."/>
            <person name="Wang Z.W."/>
            <person name="Zhang Y.Q."/>
            <person name="Mitsuda N."/>
            <person name="Wang M."/>
            <person name="Liu G.H."/>
            <person name="Pecoraro L."/>
            <person name="Huang H.X."/>
            <person name="Xiao X.J."/>
            <person name="Lin M."/>
            <person name="Wu X.Y."/>
            <person name="Wu W.L."/>
            <person name="Chen Y.Y."/>
            <person name="Chang S.B."/>
            <person name="Sakamoto S."/>
            <person name="Ohme-Takagi M."/>
            <person name="Yagi M."/>
            <person name="Zeng S.J."/>
            <person name="Shen C.Y."/>
            <person name="Yeh C.M."/>
            <person name="Luo Y.B."/>
            <person name="Tsai W.C."/>
            <person name="Van de Peer Y."/>
            <person name="Liu Z.J."/>
        </authorList>
    </citation>
    <scope>NUCLEOTIDE SEQUENCE [LARGE SCALE GENOMIC DNA]</scope>
    <source>
        <tissue evidence="1">The whole plant</tissue>
    </source>
</reference>
<dbReference type="AlphaFoldDB" id="A0A2I0VBN6"/>
<reference evidence="1 2" key="1">
    <citation type="journal article" date="2016" name="Sci. Rep.">
        <title>The Dendrobium catenatum Lindl. genome sequence provides insights into polysaccharide synthase, floral development and adaptive evolution.</title>
        <authorList>
            <person name="Zhang G.Q."/>
            <person name="Xu Q."/>
            <person name="Bian C."/>
            <person name="Tsai W.C."/>
            <person name="Yeh C.M."/>
            <person name="Liu K.W."/>
            <person name="Yoshida K."/>
            <person name="Zhang L.S."/>
            <person name="Chang S.B."/>
            <person name="Chen F."/>
            <person name="Shi Y."/>
            <person name="Su Y.Y."/>
            <person name="Zhang Y.Q."/>
            <person name="Chen L.J."/>
            <person name="Yin Y."/>
            <person name="Lin M."/>
            <person name="Huang H."/>
            <person name="Deng H."/>
            <person name="Wang Z.W."/>
            <person name="Zhu S.L."/>
            <person name="Zhao X."/>
            <person name="Deng C."/>
            <person name="Niu S.C."/>
            <person name="Huang J."/>
            <person name="Wang M."/>
            <person name="Liu G.H."/>
            <person name="Yang H.J."/>
            <person name="Xiao X.J."/>
            <person name="Hsiao Y.Y."/>
            <person name="Wu W.L."/>
            <person name="Chen Y.Y."/>
            <person name="Mitsuda N."/>
            <person name="Ohme-Takagi M."/>
            <person name="Luo Y.B."/>
            <person name="Van de Peer Y."/>
            <person name="Liu Z.J."/>
        </authorList>
    </citation>
    <scope>NUCLEOTIDE SEQUENCE [LARGE SCALE GENOMIC DNA]</scope>
    <source>
        <tissue evidence="1">The whole plant</tissue>
    </source>
</reference>
<dbReference type="EMBL" id="KZ504926">
    <property type="protein sequence ID" value="PKU60825.1"/>
    <property type="molecule type" value="Genomic_DNA"/>
</dbReference>
<accession>A0A2I0VBN6</accession>
<keyword evidence="2" id="KW-1185">Reference proteome</keyword>
<name>A0A2I0VBN6_9ASPA</name>
<sequence length="62" mass="6924">MHSHGVSECFRLLPHICKEKVSTKVMLGSDGHSVEVDNVVPNLMVEGNISNLQDTFEILFLK</sequence>
<protein>
    <submittedName>
        <fullName evidence="1">Uncharacterized protein</fullName>
    </submittedName>
</protein>
<dbReference type="Proteomes" id="UP000233837">
    <property type="component" value="Unassembled WGS sequence"/>
</dbReference>